<proteinExistence type="predicted"/>
<accession>A0A9N7U976</accession>
<name>A0A9N7U976_PLEPL</name>
<evidence type="ECO:0000313" key="1">
    <source>
        <dbReference type="EMBL" id="CAB1426442.1"/>
    </source>
</evidence>
<comment type="caution">
    <text evidence="1">The sequence shown here is derived from an EMBL/GenBank/DDBJ whole genome shotgun (WGS) entry which is preliminary data.</text>
</comment>
<keyword evidence="2" id="KW-1185">Reference proteome</keyword>
<evidence type="ECO:0000313" key="2">
    <source>
        <dbReference type="Proteomes" id="UP001153269"/>
    </source>
</evidence>
<protein>
    <submittedName>
        <fullName evidence="1">Uncharacterized protein</fullName>
    </submittedName>
</protein>
<reference evidence="1" key="1">
    <citation type="submission" date="2020-03" db="EMBL/GenBank/DDBJ databases">
        <authorList>
            <person name="Weist P."/>
        </authorList>
    </citation>
    <scope>NUCLEOTIDE SEQUENCE</scope>
</reference>
<organism evidence="1 2">
    <name type="scientific">Pleuronectes platessa</name>
    <name type="common">European plaice</name>
    <dbReference type="NCBI Taxonomy" id="8262"/>
    <lineage>
        <taxon>Eukaryota</taxon>
        <taxon>Metazoa</taxon>
        <taxon>Chordata</taxon>
        <taxon>Craniata</taxon>
        <taxon>Vertebrata</taxon>
        <taxon>Euteleostomi</taxon>
        <taxon>Actinopterygii</taxon>
        <taxon>Neopterygii</taxon>
        <taxon>Teleostei</taxon>
        <taxon>Neoteleostei</taxon>
        <taxon>Acanthomorphata</taxon>
        <taxon>Carangaria</taxon>
        <taxon>Pleuronectiformes</taxon>
        <taxon>Pleuronectoidei</taxon>
        <taxon>Pleuronectidae</taxon>
        <taxon>Pleuronectes</taxon>
    </lineage>
</organism>
<dbReference type="Proteomes" id="UP001153269">
    <property type="component" value="Unassembled WGS sequence"/>
</dbReference>
<gene>
    <name evidence="1" type="ORF">PLEPLA_LOCUS14378</name>
</gene>
<dbReference type="AlphaFoldDB" id="A0A9N7U976"/>
<dbReference type="EMBL" id="CADEAL010000890">
    <property type="protein sequence ID" value="CAB1426442.1"/>
    <property type="molecule type" value="Genomic_DNA"/>
</dbReference>
<sequence length="107" mass="11500">MCLSESQSSEGVCKHFHEVIEDAAGMLGMLLLPNKVSDITAARAMRQIPLEDDKETSEPARILYSLCLSSAADCGALAGWLAGWLAGRPAGTTETQWHRAGTNVNLR</sequence>